<dbReference type="SMART" id="SM00355">
    <property type="entry name" value="ZnF_C2H2"/>
    <property type="match status" value="3"/>
</dbReference>
<accession>A0ABR0EV11</accession>
<feature type="compositionally biased region" description="Basic residues" evidence="5">
    <location>
        <begin position="176"/>
        <end position="185"/>
    </location>
</feature>
<name>A0ABR0EV11_ZASCE</name>
<dbReference type="InterPro" id="IPR013087">
    <property type="entry name" value="Znf_C2H2_type"/>
</dbReference>
<keyword evidence="8" id="KW-1185">Reference proteome</keyword>
<feature type="compositionally biased region" description="Basic and acidic residues" evidence="5">
    <location>
        <begin position="1"/>
        <end position="16"/>
    </location>
</feature>
<evidence type="ECO:0000256" key="5">
    <source>
        <dbReference type="SAM" id="MobiDB-lite"/>
    </source>
</evidence>
<feature type="region of interest" description="Disordered" evidence="5">
    <location>
        <begin position="155"/>
        <end position="200"/>
    </location>
</feature>
<dbReference type="Gene3D" id="3.30.160.60">
    <property type="entry name" value="Classic Zinc Finger"/>
    <property type="match status" value="2"/>
</dbReference>
<feature type="domain" description="C2H2-type" evidence="6">
    <location>
        <begin position="87"/>
        <end position="117"/>
    </location>
</feature>
<reference evidence="7 8" key="1">
    <citation type="journal article" date="2023" name="G3 (Bethesda)">
        <title>A chromosome-level genome assembly of Zasmidium syzygii isolated from banana leaves.</title>
        <authorList>
            <person name="van Westerhoven A.C."/>
            <person name="Mehrabi R."/>
            <person name="Talebi R."/>
            <person name="Steentjes M.B.F."/>
            <person name="Corcolon B."/>
            <person name="Chong P.A."/>
            <person name="Kema G.H.J."/>
            <person name="Seidl M.F."/>
        </authorList>
    </citation>
    <scope>NUCLEOTIDE SEQUENCE [LARGE SCALE GENOMIC DNA]</scope>
    <source>
        <strain evidence="7 8">P124</strain>
    </source>
</reference>
<feature type="region of interest" description="Disordered" evidence="5">
    <location>
        <begin position="305"/>
        <end position="330"/>
    </location>
</feature>
<dbReference type="PROSITE" id="PS50157">
    <property type="entry name" value="ZINC_FINGER_C2H2_2"/>
    <property type="match status" value="1"/>
</dbReference>
<feature type="region of interest" description="Disordered" evidence="5">
    <location>
        <begin position="1"/>
        <end position="82"/>
    </location>
</feature>
<keyword evidence="1" id="KW-0479">Metal-binding</keyword>
<evidence type="ECO:0000256" key="2">
    <source>
        <dbReference type="ARBA" id="ARBA00022771"/>
    </source>
</evidence>
<dbReference type="PANTHER" id="PTHR23235:SF120">
    <property type="entry name" value="KRUPPEL-LIKE FACTOR 15"/>
    <property type="match status" value="1"/>
</dbReference>
<comment type="caution">
    <text evidence="7">The sequence shown here is derived from an EMBL/GenBank/DDBJ whole genome shotgun (WGS) entry which is preliminary data.</text>
</comment>
<evidence type="ECO:0000313" key="7">
    <source>
        <dbReference type="EMBL" id="KAK4505105.1"/>
    </source>
</evidence>
<feature type="compositionally biased region" description="Low complexity" evidence="5">
    <location>
        <begin position="259"/>
        <end position="275"/>
    </location>
</feature>
<keyword evidence="2 4" id="KW-0863">Zinc-finger</keyword>
<dbReference type="Proteomes" id="UP001305779">
    <property type="component" value="Unassembled WGS sequence"/>
</dbReference>
<evidence type="ECO:0000313" key="8">
    <source>
        <dbReference type="Proteomes" id="UP001305779"/>
    </source>
</evidence>
<proteinExistence type="predicted"/>
<dbReference type="SUPFAM" id="SSF57667">
    <property type="entry name" value="beta-beta-alpha zinc fingers"/>
    <property type="match status" value="1"/>
</dbReference>
<dbReference type="PROSITE" id="PS00028">
    <property type="entry name" value="ZINC_FINGER_C2H2_1"/>
    <property type="match status" value="1"/>
</dbReference>
<evidence type="ECO:0000259" key="6">
    <source>
        <dbReference type="PROSITE" id="PS50157"/>
    </source>
</evidence>
<evidence type="ECO:0000256" key="4">
    <source>
        <dbReference type="PROSITE-ProRule" id="PRU00042"/>
    </source>
</evidence>
<evidence type="ECO:0000256" key="3">
    <source>
        <dbReference type="ARBA" id="ARBA00022833"/>
    </source>
</evidence>
<sequence>MSERDQLIMDPEHIRALQDYNSGASQQNPTTSAAPSTQQPTTSPVSQGPNTQQPTINPTPRGYHPNPTTNPAPSDPPADYHKPKHTVPCTWEGCGRMFTCQHNVNQHIREAHTGERPSVCEICAKLGGSAAFSRPYSLNRHLRSQHGVEPYIHKKPPMKTIKTTGPVSAVPASAGRSKKGGRKPKAGNQQSGAVHGPSSMALPMQSPPAHNQSCQYCGSLLEGAEHAMLHMHLEHGVPASPHCGCSFCKNQRPQQPATFSFQAPAPQQPAQFPVPIQQPQPRRPFSPSQLDQRLLAYQQEQLNTESMADSPASADFTPPFDPAPTPGPDGSVQQFVNHEPIQESFDFIDYSQFPDGFGELPDNLDDLFPELGDLSKFGGDFNF</sequence>
<feature type="region of interest" description="Disordered" evidence="5">
    <location>
        <begin position="259"/>
        <end position="287"/>
    </location>
</feature>
<evidence type="ECO:0000256" key="1">
    <source>
        <dbReference type="ARBA" id="ARBA00022723"/>
    </source>
</evidence>
<organism evidence="7 8">
    <name type="scientific">Zasmidium cellare</name>
    <name type="common">Wine cellar mold</name>
    <name type="synonym">Racodium cellare</name>
    <dbReference type="NCBI Taxonomy" id="395010"/>
    <lineage>
        <taxon>Eukaryota</taxon>
        <taxon>Fungi</taxon>
        <taxon>Dikarya</taxon>
        <taxon>Ascomycota</taxon>
        <taxon>Pezizomycotina</taxon>
        <taxon>Dothideomycetes</taxon>
        <taxon>Dothideomycetidae</taxon>
        <taxon>Mycosphaerellales</taxon>
        <taxon>Mycosphaerellaceae</taxon>
        <taxon>Zasmidium</taxon>
    </lineage>
</organism>
<dbReference type="InterPro" id="IPR036236">
    <property type="entry name" value="Znf_C2H2_sf"/>
</dbReference>
<feature type="compositionally biased region" description="Polar residues" evidence="5">
    <location>
        <begin position="19"/>
        <end position="48"/>
    </location>
</feature>
<feature type="compositionally biased region" description="Low complexity" evidence="5">
    <location>
        <begin position="49"/>
        <end position="60"/>
    </location>
</feature>
<gene>
    <name evidence="7" type="ORF">PRZ48_003068</name>
</gene>
<protein>
    <recommendedName>
        <fullName evidence="6">C2H2-type domain-containing protein</fullName>
    </recommendedName>
</protein>
<dbReference type="EMBL" id="JAXOVC010000002">
    <property type="protein sequence ID" value="KAK4505105.1"/>
    <property type="molecule type" value="Genomic_DNA"/>
</dbReference>
<keyword evidence="3" id="KW-0862">Zinc</keyword>
<dbReference type="PANTHER" id="PTHR23235">
    <property type="entry name" value="KRUEPPEL-LIKE TRANSCRIPTION FACTOR"/>
    <property type="match status" value="1"/>
</dbReference>